<gene>
    <name evidence="2" type="ORF">PR048_022882</name>
</gene>
<keyword evidence="3" id="KW-1185">Reference proteome</keyword>
<dbReference type="EMBL" id="JARBHB010000009">
    <property type="protein sequence ID" value="KAJ8874992.1"/>
    <property type="molecule type" value="Genomic_DNA"/>
</dbReference>
<proteinExistence type="predicted"/>
<organism evidence="2 3">
    <name type="scientific">Dryococelus australis</name>
    <dbReference type="NCBI Taxonomy" id="614101"/>
    <lineage>
        <taxon>Eukaryota</taxon>
        <taxon>Metazoa</taxon>
        <taxon>Ecdysozoa</taxon>
        <taxon>Arthropoda</taxon>
        <taxon>Hexapoda</taxon>
        <taxon>Insecta</taxon>
        <taxon>Pterygota</taxon>
        <taxon>Neoptera</taxon>
        <taxon>Polyneoptera</taxon>
        <taxon>Phasmatodea</taxon>
        <taxon>Verophasmatodea</taxon>
        <taxon>Anareolatae</taxon>
        <taxon>Phasmatidae</taxon>
        <taxon>Eurycanthinae</taxon>
        <taxon>Dryococelus</taxon>
    </lineage>
</organism>
<feature type="region of interest" description="Disordered" evidence="1">
    <location>
        <begin position="1"/>
        <end position="25"/>
    </location>
</feature>
<comment type="caution">
    <text evidence="2">The sequence shown here is derived from an EMBL/GenBank/DDBJ whole genome shotgun (WGS) entry which is preliminary data.</text>
</comment>
<feature type="compositionally biased region" description="Basic and acidic residues" evidence="1">
    <location>
        <begin position="1"/>
        <end position="11"/>
    </location>
</feature>
<protein>
    <submittedName>
        <fullName evidence="2">Uncharacterized protein</fullName>
    </submittedName>
</protein>
<sequence length="513" mass="57716">MEMHNNKAQLEKKKKKKKEPKAADKLSADIDFVSKAPLYLAQIVKNATKTMPAIRIKTYKPTPECKGGLNGISPRKPADQWHRPARFPFCEPPLVTRPGIEPGSPLWEANNLTAQPPRPLRYYRMIPKCENSGVIRPGIEPGSQWWEASRLTAQPPQPPRQLSKWIFHREFKKYSGFSEPLTTKSAGTMYITVSGRLTVTRKTPEANPTLIQNGAFMLSFHPGIVSLITGVTANTRWTYSVLFSQIVMRTKSEWRRHTALVVWCSDDCRVGIPPWRAEFDSQRNRRLDARIRKNVEDEFSRSTVTPMASASILLASCAFKLKKRGSHKGDTNKHRGHGGNRAGRCRWSTGFLGDLQFIPALLHPNYAHWLHDIDSPATSVKTNGARRQCQCSDWLKLIVPHRVASCPSIDVNFRVPWNIQMASLPRKTIAAVTMTPLPRQNRRVFVSSSCADVIVASSLRRRRGIASQPPSSASLLGPPRRIFPTTMVMSSREAPRTVPTHIMLLRIATSMLA</sequence>
<accession>A0ABQ9GSJ7</accession>
<dbReference type="Proteomes" id="UP001159363">
    <property type="component" value="Chromosome 8"/>
</dbReference>
<reference evidence="2 3" key="1">
    <citation type="submission" date="2023-02" db="EMBL/GenBank/DDBJ databases">
        <title>LHISI_Scaffold_Assembly.</title>
        <authorList>
            <person name="Stuart O.P."/>
            <person name="Cleave R."/>
            <person name="Magrath M.J.L."/>
            <person name="Mikheyev A.S."/>
        </authorList>
    </citation>
    <scope>NUCLEOTIDE SEQUENCE [LARGE SCALE GENOMIC DNA]</scope>
    <source>
        <strain evidence="2">Daus_M_001</strain>
        <tissue evidence="2">Leg muscle</tissue>
    </source>
</reference>
<evidence type="ECO:0000256" key="1">
    <source>
        <dbReference type="SAM" id="MobiDB-lite"/>
    </source>
</evidence>
<evidence type="ECO:0000313" key="3">
    <source>
        <dbReference type="Proteomes" id="UP001159363"/>
    </source>
</evidence>
<evidence type="ECO:0000313" key="2">
    <source>
        <dbReference type="EMBL" id="KAJ8874992.1"/>
    </source>
</evidence>
<name>A0ABQ9GSJ7_9NEOP</name>